<evidence type="ECO:0000256" key="2">
    <source>
        <dbReference type="ARBA" id="ARBA00023015"/>
    </source>
</evidence>
<name>A0A3Q7FRJ2_SOLLC</name>
<keyword evidence="5" id="KW-0539">Nucleus</keyword>
<dbReference type="AlphaFoldDB" id="A0A3Q7FRJ2"/>
<keyword evidence="4" id="KW-0804">Transcription</keyword>
<dbReference type="InterPro" id="IPR015300">
    <property type="entry name" value="DNA-bd_pseudobarrel_sf"/>
</dbReference>
<dbReference type="SUPFAM" id="SSF101936">
    <property type="entry name" value="DNA-binding pseudobarrel domain"/>
    <property type="match status" value="1"/>
</dbReference>
<keyword evidence="3" id="KW-0238">DNA-binding</keyword>
<keyword evidence="7" id="KW-1185">Reference proteome</keyword>
<protein>
    <recommendedName>
        <fullName evidence="8">TF-B3 domain-containing protein</fullName>
    </recommendedName>
</protein>
<evidence type="ECO:0000256" key="3">
    <source>
        <dbReference type="ARBA" id="ARBA00023125"/>
    </source>
</evidence>
<proteinExistence type="predicted"/>
<organism evidence="6">
    <name type="scientific">Solanum lycopersicum</name>
    <name type="common">Tomato</name>
    <name type="synonym">Lycopersicon esculentum</name>
    <dbReference type="NCBI Taxonomy" id="4081"/>
    <lineage>
        <taxon>Eukaryota</taxon>
        <taxon>Viridiplantae</taxon>
        <taxon>Streptophyta</taxon>
        <taxon>Embryophyta</taxon>
        <taxon>Tracheophyta</taxon>
        <taxon>Spermatophyta</taxon>
        <taxon>Magnoliopsida</taxon>
        <taxon>eudicotyledons</taxon>
        <taxon>Gunneridae</taxon>
        <taxon>Pentapetalae</taxon>
        <taxon>asterids</taxon>
        <taxon>lamiids</taxon>
        <taxon>Solanales</taxon>
        <taxon>Solanaceae</taxon>
        <taxon>Solanoideae</taxon>
        <taxon>Solaneae</taxon>
        <taxon>Solanum</taxon>
        <taxon>Solanum subgen. Lycopersicon</taxon>
    </lineage>
</organism>
<evidence type="ECO:0000313" key="7">
    <source>
        <dbReference type="Proteomes" id="UP000004994"/>
    </source>
</evidence>
<dbReference type="InParanoid" id="A0A3Q7FRJ2"/>
<dbReference type="GO" id="GO:0005634">
    <property type="term" value="C:nucleus"/>
    <property type="evidence" value="ECO:0007669"/>
    <property type="project" value="UniProtKB-SubCell"/>
</dbReference>
<keyword evidence="2" id="KW-0805">Transcription regulation</keyword>
<dbReference type="EnsemblPlants" id="Solyc03g111455.1.1">
    <property type="protein sequence ID" value="Solyc03g111455.1.1"/>
    <property type="gene ID" value="Solyc03g111455.1"/>
</dbReference>
<dbReference type="Proteomes" id="UP000004994">
    <property type="component" value="Chromosome 3"/>
</dbReference>
<sequence length="129" mass="15250">MLVYLDQNVRNIVLHLTVSLTSQTSSSPNRVPLKQEMPMMSLFFKSKANEYVFILQMSLNSYEELPESWRKYLPQKAKLGRMIIYLRGQDKRIWPTLYNSRSGFNVLTCGWKQLQEEMPVPHKLFLNHI</sequence>
<evidence type="ECO:0000256" key="4">
    <source>
        <dbReference type="ARBA" id="ARBA00023163"/>
    </source>
</evidence>
<evidence type="ECO:0000256" key="1">
    <source>
        <dbReference type="ARBA" id="ARBA00004123"/>
    </source>
</evidence>
<dbReference type="GO" id="GO:0003677">
    <property type="term" value="F:DNA binding"/>
    <property type="evidence" value="ECO:0007669"/>
    <property type="project" value="UniProtKB-KW"/>
</dbReference>
<comment type="subcellular location">
    <subcellularLocation>
        <location evidence="1">Nucleus</location>
    </subcellularLocation>
</comment>
<accession>A0A3Q7FRJ2</accession>
<dbReference type="STRING" id="4081.A0A3Q7FRJ2"/>
<evidence type="ECO:0000313" key="6">
    <source>
        <dbReference type="EnsemblPlants" id="Solyc03g111455.1.1"/>
    </source>
</evidence>
<dbReference type="Gramene" id="Solyc03g111455.1.1">
    <property type="protein sequence ID" value="Solyc03g111455.1.1"/>
    <property type="gene ID" value="Solyc03g111455.1"/>
</dbReference>
<evidence type="ECO:0000256" key="5">
    <source>
        <dbReference type="ARBA" id="ARBA00023242"/>
    </source>
</evidence>
<reference evidence="6" key="2">
    <citation type="submission" date="2019-01" db="UniProtKB">
        <authorList>
            <consortium name="EnsemblPlants"/>
        </authorList>
    </citation>
    <scope>IDENTIFICATION</scope>
    <source>
        <strain evidence="6">cv. Heinz 1706</strain>
    </source>
</reference>
<reference evidence="6" key="1">
    <citation type="journal article" date="2012" name="Nature">
        <title>The tomato genome sequence provides insights into fleshy fruit evolution.</title>
        <authorList>
            <consortium name="Tomato Genome Consortium"/>
        </authorList>
    </citation>
    <scope>NUCLEOTIDE SEQUENCE [LARGE SCALE GENOMIC DNA]</scope>
    <source>
        <strain evidence="6">cv. Heinz 1706</strain>
    </source>
</reference>
<evidence type="ECO:0008006" key="8">
    <source>
        <dbReference type="Google" id="ProtNLM"/>
    </source>
</evidence>